<dbReference type="AlphaFoldDB" id="A0A0C3PUB0"/>
<gene>
    <name evidence="1" type="ORF">M407DRAFT_31895</name>
</gene>
<evidence type="ECO:0000313" key="1">
    <source>
        <dbReference type="EMBL" id="KIO18445.1"/>
    </source>
</evidence>
<dbReference type="InterPro" id="IPR043151">
    <property type="entry name" value="BAH_sf"/>
</dbReference>
<dbReference type="Gene3D" id="2.30.30.490">
    <property type="match status" value="1"/>
</dbReference>
<keyword evidence="2" id="KW-1185">Reference proteome</keyword>
<evidence type="ECO:0008006" key="3">
    <source>
        <dbReference type="Google" id="ProtNLM"/>
    </source>
</evidence>
<protein>
    <recommendedName>
        <fullName evidence="3">BAH domain-containing protein</fullName>
    </recommendedName>
</protein>
<dbReference type="HOGENOM" id="CLU_1497295_0_0_1"/>
<name>A0A0C3PUB0_9AGAM</name>
<proteinExistence type="predicted"/>
<sequence length="180" mass="20008">MSTQLTPEQLKAKWPRLSVHCDSMDLTKRGLGVLSPGTCIAVLPSSVDPKTVCNVDDLWYAVYLEGGADRRKKTYIKVAWFYTQDQVDDVLLSSNREAHTIRKKISELPSDELILSTHWDVLEMESISATISVNYNSSSDPDAVLCYSTLLVFGRQLALLDASPETVQTYMGVTVKGSME</sequence>
<accession>A0A0C3PUB0</accession>
<dbReference type="EMBL" id="KN823286">
    <property type="protein sequence ID" value="KIO18445.1"/>
    <property type="molecule type" value="Genomic_DNA"/>
</dbReference>
<evidence type="ECO:0000313" key="2">
    <source>
        <dbReference type="Proteomes" id="UP000054248"/>
    </source>
</evidence>
<dbReference type="Proteomes" id="UP000054248">
    <property type="component" value="Unassembled WGS sequence"/>
</dbReference>
<reference evidence="2" key="2">
    <citation type="submission" date="2015-01" db="EMBL/GenBank/DDBJ databases">
        <title>Evolutionary Origins and Diversification of the Mycorrhizal Mutualists.</title>
        <authorList>
            <consortium name="DOE Joint Genome Institute"/>
            <consortium name="Mycorrhizal Genomics Consortium"/>
            <person name="Kohler A."/>
            <person name="Kuo A."/>
            <person name="Nagy L.G."/>
            <person name="Floudas D."/>
            <person name="Copeland A."/>
            <person name="Barry K.W."/>
            <person name="Cichocki N."/>
            <person name="Veneault-Fourrey C."/>
            <person name="LaButti K."/>
            <person name="Lindquist E.A."/>
            <person name="Lipzen A."/>
            <person name="Lundell T."/>
            <person name="Morin E."/>
            <person name="Murat C."/>
            <person name="Riley R."/>
            <person name="Ohm R."/>
            <person name="Sun H."/>
            <person name="Tunlid A."/>
            <person name="Henrissat B."/>
            <person name="Grigoriev I.V."/>
            <person name="Hibbett D.S."/>
            <person name="Martin F."/>
        </authorList>
    </citation>
    <scope>NUCLEOTIDE SEQUENCE [LARGE SCALE GENOMIC DNA]</scope>
    <source>
        <strain evidence="2">MUT 4182</strain>
    </source>
</reference>
<organism evidence="1 2">
    <name type="scientific">Tulasnella calospora MUT 4182</name>
    <dbReference type="NCBI Taxonomy" id="1051891"/>
    <lineage>
        <taxon>Eukaryota</taxon>
        <taxon>Fungi</taxon>
        <taxon>Dikarya</taxon>
        <taxon>Basidiomycota</taxon>
        <taxon>Agaricomycotina</taxon>
        <taxon>Agaricomycetes</taxon>
        <taxon>Cantharellales</taxon>
        <taxon>Tulasnellaceae</taxon>
        <taxon>Tulasnella</taxon>
    </lineage>
</organism>
<dbReference type="OrthoDB" id="3299725at2759"/>
<reference evidence="1 2" key="1">
    <citation type="submission" date="2014-04" db="EMBL/GenBank/DDBJ databases">
        <authorList>
            <consortium name="DOE Joint Genome Institute"/>
            <person name="Kuo A."/>
            <person name="Girlanda M."/>
            <person name="Perotto S."/>
            <person name="Kohler A."/>
            <person name="Nagy L.G."/>
            <person name="Floudas D."/>
            <person name="Copeland A."/>
            <person name="Barry K.W."/>
            <person name="Cichocki N."/>
            <person name="Veneault-Fourrey C."/>
            <person name="LaButti K."/>
            <person name="Lindquist E.A."/>
            <person name="Lipzen A."/>
            <person name="Lundell T."/>
            <person name="Morin E."/>
            <person name="Murat C."/>
            <person name="Sun H."/>
            <person name="Tunlid A."/>
            <person name="Henrissat B."/>
            <person name="Grigoriev I.V."/>
            <person name="Hibbett D.S."/>
            <person name="Martin F."/>
            <person name="Nordberg H.P."/>
            <person name="Cantor M.N."/>
            <person name="Hua S.X."/>
        </authorList>
    </citation>
    <scope>NUCLEOTIDE SEQUENCE [LARGE SCALE GENOMIC DNA]</scope>
    <source>
        <strain evidence="1 2">MUT 4182</strain>
    </source>
</reference>